<dbReference type="EMBL" id="JAODUO010000070">
    <property type="protein sequence ID" value="KAK2190737.1"/>
    <property type="molecule type" value="Genomic_DNA"/>
</dbReference>
<feature type="compositionally biased region" description="Polar residues" evidence="1">
    <location>
        <begin position="309"/>
        <end position="322"/>
    </location>
</feature>
<evidence type="ECO:0000313" key="3">
    <source>
        <dbReference type="EMBL" id="KAK2190737.1"/>
    </source>
</evidence>
<dbReference type="Proteomes" id="UP001209878">
    <property type="component" value="Unassembled WGS sequence"/>
</dbReference>
<proteinExistence type="predicted"/>
<gene>
    <name evidence="3" type="ORF">NP493_71g03032</name>
</gene>
<feature type="compositionally biased region" description="Low complexity" evidence="1">
    <location>
        <begin position="128"/>
        <end position="162"/>
    </location>
</feature>
<feature type="region of interest" description="Disordered" evidence="1">
    <location>
        <begin position="122"/>
        <end position="190"/>
    </location>
</feature>
<dbReference type="InterPro" id="IPR043159">
    <property type="entry name" value="Lectin_gal-bd_sf"/>
</dbReference>
<comment type="caution">
    <text evidence="3">The sequence shown here is derived from an EMBL/GenBank/DDBJ whole genome shotgun (WGS) entry which is preliminary data.</text>
</comment>
<feature type="transmembrane region" description="Helical" evidence="2">
    <location>
        <begin position="216"/>
        <end position="238"/>
    </location>
</feature>
<sequence>CVEGTGDGCPHVDLTVRIVCHSYIVSARCGKGVVSTITEFSYSHNEDKSSECEQDSEEKQCSLDLTDKPYSRCLGKHSCKVGISSETKITSWTRRGQGNLCSHNFKRGVIVHVQYECKEIEREDDHTTTTAKSTAATRPPRNSPTTTRRTTLTTSRRTSTVREATRQASTTKTVTSPADAGDTSSPVTGARTILKGKVGQQRSTDSAQGGAGNTGLIVGSIGGVLVLCVGAIIAFVLLKRRKDGDLKMRPATLSSQKMAHSFDGPYVTSAYSAEHVYEEALSAGNVYEDLPESHPQTTHAAALPPVPSRTPSNESTVPQSPLSAGPPLVPSRSPSTDEEHPYLELISGLYY</sequence>
<dbReference type="Gene3D" id="2.60.120.740">
    <property type="match status" value="1"/>
</dbReference>
<keyword evidence="2" id="KW-0472">Membrane</keyword>
<evidence type="ECO:0000256" key="1">
    <source>
        <dbReference type="SAM" id="MobiDB-lite"/>
    </source>
</evidence>
<feature type="compositionally biased region" description="Polar residues" evidence="1">
    <location>
        <begin position="167"/>
        <end position="187"/>
    </location>
</feature>
<accession>A0AAD9UIR4</accession>
<organism evidence="3 4">
    <name type="scientific">Ridgeia piscesae</name>
    <name type="common">Tubeworm</name>
    <dbReference type="NCBI Taxonomy" id="27915"/>
    <lineage>
        <taxon>Eukaryota</taxon>
        <taxon>Metazoa</taxon>
        <taxon>Spiralia</taxon>
        <taxon>Lophotrochozoa</taxon>
        <taxon>Annelida</taxon>
        <taxon>Polychaeta</taxon>
        <taxon>Sedentaria</taxon>
        <taxon>Canalipalpata</taxon>
        <taxon>Sabellida</taxon>
        <taxon>Siboglinidae</taxon>
        <taxon>Ridgeia</taxon>
    </lineage>
</organism>
<reference evidence="3" key="1">
    <citation type="journal article" date="2023" name="Mol. Biol. Evol.">
        <title>Third-Generation Sequencing Reveals the Adaptive Role of the Epigenome in Three Deep-Sea Polychaetes.</title>
        <authorList>
            <person name="Perez M."/>
            <person name="Aroh O."/>
            <person name="Sun Y."/>
            <person name="Lan Y."/>
            <person name="Juniper S.K."/>
            <person name="Young C.R."/>
            <person name="Angers B."/>
            <person name="Qian P.Y."/>
        </authorList>
    </citation>
    <scope>NUCLEOTIDE SEQUENCE</scope>
    <source>
        <strain evidence="3">R07B-5</strain>
    </source>
</reference>
<dbReference type="AlphaFoldDB" id="A0AAD9UIR4"/>
<keyword evidence="2" id="KW-1133">Transmembrane helix</keyword>
<name>A0AAD9UIR4_RIDPI</name>
<protein>
    <recommendedName>
        <fullName evidence="5">SUEL-type lectin domain-containing protein</fullName>
    </recommendedName>
</protein>
<feature type="region of interest" description="Disordered" evidence="1">
    <location>
        <begin position="289"/>
        <end position="340"/>
    </location>
</feature>
<evidence type="ECO:0008006" key="5">
    <source>
        <dbReference type="Google" id="ProtNLM"/>
    </source>
</evidence>
<dbReference type="CDD" id="cd22823">
    <property type="entry name" value="Gal_Rha_Lectin"/>
    <property type="match status" value="1"/>
</dbReference>
<evidence type="ECO:0000256" key="2">
    <source>
        <dbReference type="SAM" id="Phobius"/>
    </source>
</evidence>
<keyword evidence="4" id="KW-1185">Reference proteome</keyword>
<feature type="non-terminal residue" evidence="3">
    <location>
        <position position="1"/>
    </location>
</feature>
<dbReference type="CDD" id="cd12087">
    <property type="entry name" value="TM_EGFR-like"/>
    <property type="match status" value="1"/>
</dbReference>
<evidence type="ECO:0000313" key="4">
    <source>
        <dbReference type="Proteomes" id="UP001209878"/>
    </source>
</evidence>
<keyword evidence="2" id="KW-0812">Transmembrane</keyword>